<proteinExistence type="predicted"/>
<feature type="compositionally biased region" description="Basic and acidic residues" evidence="1">
    <location>
        <begin position="67"/>
        <end position="79"/>
    </location>
</feature>
<organism evidence="3 4">
    <name type="scientific">Piedraia hortae CBS 480.64</name>
    <dbReference type="NCBI Taxonomy" id="1314780"/>
    <lineage>
        <taxon>Eukaryota</taxon>
        <taxon>Fungi</taxon>
        <taxon>Dikarya</taxon>
        <taxon>Ascomycota</taxon>
        <taxon>Pezizomycotina</taxon>
        <taxon>Dothideomycetes</taxon>
        <taxon>Dothideomycetidae</taxon>
        <taxon>Capnodiales</taxon>
        <taxon>Piedraiaceae</taxon>
        <taxon>Piedraia</taxon>
    </lineage>
</organism>
<dbReference type="InterPro" id="IPR013087">
    <property type="entry name" value="Znf_C2H2_type"/>
</dbReference>
<dbReference type="OrthoDB" id="4822at2759"/>
<dbReference type="PANTHER" id="PTHR47251:SF1">
    <property type="entry name" value="FINGER DOMAIN PROTEIN, PUTATIVE (AFU_ORTHOLOGUE AFUA_3G04180)-RELATED"/>
    <property type="match status" value="1"/>
</dbReference>
<dbReference type="EMBL" id="MU005959">
    <property type="protein sequence ID" value="KAF2863821.1"/>
    <property type="molecule type" value="Genomic_DNA"/>
</dbReference>
<dbReference type="Proteomes" id="UP000799421">
    <property type="component" value="Unassembled WGS sequence"/>
</dbReference>
<evidence type="ECO:0000256" key="1">
    <source>
        <dbReference type="SAM" id="MobiDB-lite"/>
    </source>
</evidence>
<name>A0A6A7C8H5_9PEZI</name>
<evidence type="ECO:0000313" key="3">
    <source>
        <dbReference type="EMBL" id="KAF2863821.1"/>
    </source>
</evidence>
<feature type="region of interest" description="Disordered" evidence="1">
    <location>
        <begin position="55"/>
        <end position="99"/>
    </location>
</feature>
<accession>A0A6A7C8H5</accession>
<feature type="non-terminal residue" evidence="3">
    <location>
        <position position="99"/>
    </location>
</feature>
<feature type="non-terminal residue" evidence="3">
    <location>
        <position position="1"/>
    </location>
</feature>
<dbReference type="PANTHER" id="PTHR47251">
    <property type="entry name" value="FINGER DOMAIN PROTEIN, PUTATIVE (AFU_ORTHOLOGUE AFUA_3G04180)-RELATED"/>
    <property type="match status" value="1"/>
</dbReference>
<dbReference type="PROSITE" id="PS00028">
    <property type="entry name" value="ZINC_FINGER_C2H2_1"/>
    <property type="match status" value="1"/>
</dbReference>
<feature type="domain" description="C2H2-type" evidence="2">
    <location>
        <begin position="24"/>
        <end position="46"/>
    </location>
</feature>
<dbReference type="SUPFAM" id="SSF57667">
    <property type="entry name" value="beta-beta-alpha zinc fingers"/>
    <property type="match status" value="1"/>
</dbReference>
<gene>
    <name evidence="3" type="ORF">K470DRAFT_196566</name>
</gene>
<dbReference type="AlphaFoldDB" id="A0A6A7C8H5"/>
<evidence type="ECO:0000259" key="2">
    <source>
        <dbReference type="PROSITE" id="PS00028"/>
    </source>
</evidence>
<reference evidence="3" key="1">
    <citation type="journal article" date="2020" name="Stud. Mycol.">
        <title>101 Dothideomycetes genomes: a test case for predicting lifestyles and emergence of pathogens.</title>
        <authorList>
            <person name="Haridas S."/>
            <person name="Albert R."/>
            <person name="Binder M."/>
            <person name="Bloem J."/>
            <person name="Labutti K."/>
            <person name="Salamov A."/>
            <person name="Andreopoulos B."/>
            <person name="Baker S."/>
            <person name="Barry K."/>
            <person name="Bills G."/>
            <person name="Bluhm B."/>
            <person name="Cannon C."/>
            <person name="Castanera R."/>
            <person name="Culley D."/>
            <person name="Daum C."/>
            <person name="Ezra D."/>
            <person name="Gonzalez J."/>
            <person name="Henrissat B."/>
            <person name="Kuo A."/>
            <person name="Liang C."/>
            <person name="Lipzen A."/>
            <person name="Lutzoni F."/>
            <person name="Magnuson J."/>
            <person name="Mondo S."/>
            <person name="Nolan M."/>
            <person name="Ohm R."/>
            <person name="Pangilinan J."/>
            <person name="Park H.-J."/>
            <person name="Ramirez L."/>
            <person name="Alfaro M."/>
            <person name="Sun H."/>
            <person name="Tritt A."/>
            <person name="Yoshinaga Y."/>
            <person name="Zwiers L.-H."/>
            <person name="Turgeon B."/>
            <person name="Goodwin S."/>
            <person name="Spatafora J."/>
            <person name="Crous P."/>
            <person name="Grigoriev I."/>
        </authorList>
    </citation>
    <scope>NUCLEOTIDE SEQUENCE</scope>
    <source>
        <strain evidence="3">CBS 480.64</strain>
    </source>
</reference>
<evidence type="ECO:0000313" key="4">
    <source>
        <dbReference type="Proteomes" id="UP000799421"/>
    </source>
</evidence>
<sequence>PQRSTTLPQATTDSAREARRSFFCDLCQKGYARINDFEAHEASYDHLHKKRIKELKQLSRDPNAASRAERERKANEEAGLKSINLSTTGASTKKKPVFK</sequence>
<protein>
    <recommendedName>
        <fullName evidence="2">C2H2-type domain-containing protein</fullName>
    </recommendedName>
</protein>
<dbReference type="InterPro" id="IPR036236">
    <property type="entry name" value="Znf_C2H2_sf"/>
</dbReference>
<keyword evidence="4" id="KW-1185">Reference proteome</keyword>